<proteinExistence type="predicted"/>
<gene>
    <name evidence="1" type="ORF">T01_12495</name>
</gene>
<keyword evidence="2" id="KW-1185">Reference proteome</keyword>
<dbReference type="EMBL" id="JYDH01003102">
    <property type="protein sequence ID" value="KRY06499.1"/>
    <property type="molecule type" value="Genomic_DNA"/>
</dbReference>
<reference evidence="1 2" key="1">
    <citation type="submission" date="2015-01" db="EMBL/GenBank/DDBJ databases">
        <title>Evolution of Trichinella species and genotypes.</title>
        <authorList>
            <person name="Korhonen P.K."/>
            <person name="Edoardo P."/>
            <person name="Giuseppe L.R."/>
            <person name="Gasser R.B."/>
        </authorList>
    </citation>
    <scope>NUCLEOTIDE SEQUENCE [LARGE SCALE GENOMIC DNA]</scope>
    <source>
        <strain evidence="1">ISS3</strain>
    </source>
</reference>
<comment type="caution">
    <text evidence="1">The sequence shown here is derived from an EMBL/GenBank/DDBJ whole genome shotgun (WGS) entry which is preliminary data.</text>
</comment>
<accession>A0A0V0Z2G1</accession>
<name>A0A0V0Z2G1_TRISP</name>
<dbReference type="OrthoDB" id="10474235at2759"/>
<dbReference type="AlphaFoldDB" id="A0A0V0Z2G1"/>
<protein>
    <submittedName>
        <fullName evidence="1">Uncharacterized protein</fullName>
    </submittedName>
</protein>
<sequence>MLFELWLDEAKSLTENLYNDEYNGPNAKSNVIYS</sequence>
<evidence type="ECO:0000313" key="1">
    <source>
        <dbReference type="EMBL" id="KRY06499.1"/>
    </source>
</evidence>
<dbReference type="Proteomes" id="UP000054776">
    <property type="component" value="Unassembled WGS sequence"/>
</dbReference>
<dbReference type="InParanoid" id="A0A0V0Z2G1"/>
<organism evidence="1 2">
    <name type="scientific">Trichinella spiralis</name>
    <name type="common">Trichina worm</name>
    <dbReference type="NCBI Taxonomy" id="6334"/>
    <lineage>
        <taxon>Eukaryota</taxon>
        <taxon>Metazoa</taxon>
        <taxon>Ecdysozoa</taxon>
        <taxon>Nematoda</taxon>
        <taxon>Enoplea</taxon>
        <taxon>Dorylaimia</taxon>
        <taxon>Trichinellida</taxon>
        <taxon>Trichinellidae</taxon>
        <taxon>Trichinella</taxon>
    </lineage>
</organism>
<evidence type="ECO:0000313" key="2">
    <source>
        <dbReference type="Proteomes" id="UP000054776"/>
    </source>
</evidence>